<dbReference type="SUPFAM" id="SSF89372">
    <property type="entry name" value="Fucose-specific lectin"/>
    <property type="match status" value="1"/>
</dbReference>
<evidence type="ECO:0000313" key="1">
    <source>
        <dbReference type="EMBL" id="GAQ09197.1"/>
    </source>
</evidence>
<evidence type="ECO:0008006" key="3">
    <source>
        <dbReference type="Google" id="ProtNLM"/>
    </source>
</evidence>
<name>A0AAN4PMP8_ASPLE</name>
<comment type="caution">
    <text evidence="1">The sequence shown here is derived from an EMBL/GenBank/DDBJ whole genome shotgun (WGS) entry which is preliminary data.</text>
</comment>
<evidence type="ECO:0000313" key="2">
    <source>
        <dbReference type="Proteomes" id="UP000051487"/>
    </source>
</evidence>
<accession>A0AAN4PMP8</accession>
<organism evidence="1 2">
    <name type="scientific">Aspergillus lentulus</name>
    <dbReference type="NCBI Taxonomy" id="293939"/>
    <lineage>
        <taxon>Eukaryota</taxon>
        <taxon>Fungi</taxon>
        <taxon>Dikarya</taxon>
        <taxon>Ascomycota</taxon>
        <taxon>Pezizomycotina</taxon>
        <taxon>Eurotiomycetes</taxon>
        <taxon>Eurotiomycetidae</taxon>
        <taxon>Eurotiales</taxon>
        <taxon>Aspergillaceae</taxon>
        <taxon>Aspergillus</taxon>
        <taxon>Aspergillus subgen. Fumigati</taxon>
    </lineage>
</organism>
<gene>
    <name evidence="1" type="ORF">ALT_6518</name>
</gene>
<reference evidence="1 2" key="1">
    <citation type="submission" date="2015-11" db="EMBL/GenBank/DDBJ databases">
        <title>Aspergillus lentulus strain IFM 54703T.</title>
        <authorList>
            <person name="Kusuya Y."/>
            <person name="Sakai K."/>
            <person name="Kamei K."/>
            <person name="Takahashi H."/>
            <person name="Yaguchi T."/>
        </authorList>
    </citation>
    <scope>NUCLEOTIDE SEQUENCE [LARGE SCALE GENOMIC DNA]</scope>
    <source>
        <strain evidence="1 2">IFM 54703</strain>
    </source>
</reference>
<dbReference type="Proteomes" id="UP000051487">
    <property type="component" value="Unassembled WGS sequence"/>
</dbReference>
<protein>
    <recommendedName>
        <fullName evidence="3">Fucose-specific lectin</fullName>
    </recommendedName>
</protein>
<dbReference type="EMBL" id="BCLY01000012">
    <property type="protein sequence ID" value="GAQ09197.1"/>
    <property type="molecule type" value="Genomic_DNA"/>
</dbReference>
<dbReference type="AlphaFoldDB" id="A0AAN4PMP8"/>
<proteinExistence type="predicted"/>
<sequence>MPDTPDNTIAVANSEDGRTTYYLCQSDEELYEEKYTGGFEVPVDLGVARLETNATYLLVNDTRAVYCLSEGDTLKDFEFDPETWQWDEGRLEDHGVTAAPETHIEAVVRAGTRREVFFQNRSRQVESVFSEDGQTWEVSGAFPATCPTIGASLRFLQAAEREYLFYSHESNSIHALVFDGVAWKDESIPGSAQSFPVSDIYAEAEGTGYRLQFNDPDGNVYLLVNGEAVKIATIVNGEFIRDNDAQADRLLLEIMAPPKVKGAK</sequence>
<dbReference type="Gene3D" id="2.120.10.70">
    <property type="entry name" value="Fucose-specific lectin"/>
    <property type="match status" value="1"/>
</dbReference>